<dbReference type="InterPro" id="IPR013149">
    <property type="entry name" value="ADH-like_C"/>
</dbReference>
<dbReference type="SMART" id="SM00829">
    <property type="entry name" value="PKS_ER"/>
    <property type="match status" value="1"/>
</dbReference>
<evidence type="ECO:0000313" key="2">
    <source>
        <dbReference type="EMBL" id="GEN08326.1"/>
    </source>
</evidence>
<dbReference type="CDD" id="cd08241">
    <property type="entry name" value="QOR1"/>
    <property type="match status" value="1"/>
</dbReference>
<name>A0A511T2D8_MYXFU</name>
<dbReference type="GO" id="GO:0016491">
    <property type="term" value="F:oxidoreductase activity"/>
    <property type="evidence" value="ECO:0007669"/>
    <property type="project" value="InterPro"/>
</dbReference>
<gene>
    <name evidence="2" type="ORF">MFU01_33630</name>
    <name evidence="3" type="ORF">SAMN05443572_106248</name>
</gene>
<feature type="domain" description="Enoyl reductase (ER)" evidence="1">
    <location>
        <begin position="15"/>
        <end position="325"/>
    </location>
</feature>
<dbReference type="PANTHER" id="PTHR43677">
    <property type="entry name" value="SHORT-CHAIN DEHYDROGENASE/REDUCTASE"/>
    <property type="match status" value="1"/>
</dbReference>
<evidence type="ECO:0000313" key="3">
    <source>
        <dbReference type="EMBL" id="SEU21250.1"/>
    </source>
</evidence>
<reference evidence="2 5" key="2">
    <citation type="submission" date="2019-07" db="EMBL/GenBank/DDBJ databases">
        <title>Whole genome shotgun sequence of Myxococcus fulvus NBRC 100333.</title>
        <authorList>
            <person name="Hosoyama A."/>
            <person name="Uohara A."/>
            <person name="Ohji S."/>
            <person name="Ichikawa N."/>
        </authorList>
    </citation>
    <scope>NUCLEOTIDE SEQUENCE [LARGE SCALE GENOMIC DNA]</scope>
    <source>
        <strain evidence="2 5">NBRC 100333</strain>
    </source>
</reference>
<dbReference type="PANTHER" id="PTHR43677:SF4">
    <property type="entry name" value="QUINONE OXIDOREDUCTASE-LIKE PROTEIN 2"/>
    <property type="match status" value="1"/>
</dbReference>
<dbReference type="SUPFAM" id="SSF51735">
    <property type="entry name" value="NAD(P)-binding Rossmann-fold domains"/>
    <property type="match status" value="1"/>
</dbReference>
<dbReference type="Pfam" id="PF00107">
    <property type="entry name" value="ADH_zinc_N"/>
    <property type="match status" value="1"/>
</dbReference>
<dbReference type="EMBL" id="FOIB01000006">
    <property type="protein sequence ID" value="SEU21250.1"/>
    <property type="molecule type" value="Genomic_DNA"/>
</dbReference>
<dbReference type="Proteomes" id="UP000183760">
    <property type="component" value="Unassembled WGS sequence"/>
</dbReference>
<dbReference type="Proteomes" id="UP000321514">
    <property type="component" value="Unassembled WGS sequence"/>
</dbReference>
<dbReference type="InterPro" id="IPR013154">
    <property type="entry name" value="ADH-like_N"/>
</dbReference>
<dbReference type="InterPro" id="IPR011032">
    <property type="entry name" value="GroES-like_sf"/>
</dbReference>
<organism evidence="2 5">
    <name type="scientific">Myxococcus fulvus</name>
    <dbReference type="NCBI Taxonomy" id="33"/>
    <lineage>
        <taxon>Bacteria</taxon>
        <taxon>Pseudomonadati</taxon>
        <taxon>Myxococcota</taxon>
        <taxon>Myxococcia</taxon>
        <taxon>Myxococcales</taxon>
        <taxon>Cystobacterineae</taxon>
        <taxon>Myxococcaceae</taxon>
        <taxon>Myxococcus</taxon>
    </lineage>
</organism>
<dbReference type="GO" id="GO:0008270">
    <property type="term" value="F:zinc ion binding"/>
    <property type="evidence" value="ECO:0007669"/>
    <property type="project" value="InterPro"/>
</dbReference>
<evidence type="ECO:0000259" key="1">
    <source>
        <dbReference type="SMART" id="SM00829"/>
    </source>
</evidence>
<accession>A0A511T2D8</accession>
<protein>
    <submittedName>
        <fullName evidence="3">NADPH:quinone reductase</fullName>
    </submittedName>
    <submittedName>
        <fullName evidence="2">Oxidoreductase</fullName>
    </submittedName>
</protein>
<dbReference type="EMBL" id="BJXR01000028">
    <property type="protein sequence ID" value="GEN08326.1"/>
    <property type="molecule type" value="Genomic_DNA"/>
</dbReference>
<dbReference type="InterPro" id="IPR020843">
    <property type="entry name" value="ER"/>
</dbReference>
<comment type="caution">
    <text evidence="2">The sequence shown here is derived from an EMBL/GenBank/DDBJ whole genome shotgun (WGS) entry which is preliminary data.</text>
</comment>
<evidence type="ECO:0000313" key="5">
    <source>
        <dbReference type="Proteomes" id="UP000321514"/>
    </source>
</evidence>
<dbReference type="InterPro" id="IPR002364">
    <property type="entry name" value="Quin_OxRdtase/zeta-crystal_CS"/>
</dbReference>
<dbReference type="InterPro" id="IPR051397">
    <property type="entry name" value="Zn-ADH-like_protein"/>
</dbReference>
<proteinExistence type="predicted"/>
<dbReference type="InterPro" id="IPR036291">
    <property type="entry name" value="NAD(P)-bd_dom_sf"/>
</dbReference>
<dbReference type="Gene3D" id="3.40.50.720">
    <property type="entry name" value="NAD(P)-binding Rossmann-like Domain"/>
    <property type="match status" value="1"/>
</dbReference>
<evidence type="ECO:0000313" key="4">
    <source>
        <dbReference type="Proteomes" id="UP000183760"/>
    </source>
</evidence>
<dbReference type="Gene3D" id="3.90.180.10">
    <property type="entry name" value="Medium-chain alcohol dehydrogenases, catalytic domain"/>
    <property type="match status" value="1"/>
</dbReference>
<dbReference type="SUPFAM" id="SSF50129">
    <property type="entry name" value="GroES-like"/>
    <property type="match status" value="1"/>
</dbReference>
<keyword evidence="4" id="KW-1185">Reference proteome</keyword>
<reference evidence="3 4" key="1">
    <citation type="submission" date="2016-10" db="EMBL/GenBank/DDBJ databases">
        <authorList>
            <person name="Varghese N."/>
            <person name="Submissions S."/>
        </authorList>
    </citation>
    <scope>NUCLEOTIDE SEQUENCE [LARGE SCALE GENOMIC DNA]</scope>
    <source>
        <strain evidence="3 4">DSM 16525</strain>
    </source>
</reference>
<dbReference type="Pfam" id="PF08240">
    <property type="entry name" value="ADH_N"/>
    <property type="match status" value="1"/>
</dbReference>
<sequence length="331" mass="34003">MRMKSWRAETLGAPGEVLKLVDIDVPAPGPGEALLRVLATNIGLPDRMMLEGRYFMKPLLPITPGQEVVGIVEAVGAGYPFPVGTRVIGGTRFADGFGGLAQYCLSPADGAVPAADDMPDEQAAAVLGTFHVAYVGLVNRAGAKTGETLLVLGGSGGTGSTAIQLAKALGLTVIATARGPGKAAFCRRQGADHVIDTEAGALGEEVRALTGGKGADIVYDTVGTPLVEQALQAIAVGGRYIMIGFAGGSGFPTIEPFKILTRGISLTGALHSVRTPEERDDALTVLGRLFSDGAISMPIDEIVPFTRAPQALDRLGGEVHGKLIVAGSTAH</sequence>
<dbReference type="AlphaFoldDB" id="A0A511T2D8"/>
<dbReference type="PROSITE" id="PS01162">
    <property type="entry name" value="QOR_ZETA_CRYSTAL"/>
    <property type="match status" value="1"/>
</dbReference>